<dbReference type="Pfam" id="PF00498">
    <property type="entry name" value="FHA"/>
    <property type="match status" value="1"/>
</dbReference>
<evidence type="ECO:0000313" key="7">
    <source>
        <dbReference type="Proteomes" id="UP000887565"/>
    </source>
</evidence>
<reference evidence="8" key="1">
    <citation type="submission" date="2022-11" db="UniProtKB">
        <authorList>
            <consortium name="WormBaseParasite"/>
        </authorList>
    </citation>
    <scope>IDENTIFICATION</scope>
</reference>
<dbReference type="WBParaSite" id="nRc.2.0.1.t12207-RA">
    <property type="protein sequence ID" value="nRc.2.0.1.t12207-RA"/>
    <property type="gene ID" value="nRc.2.0.1.g12207"/>
</dbReference>
<dbReference type="GO" id="GO:0008017">
    <property type="term" value="F:microtubule binding"/>
    <property type="evidence" value="ECO:0007669"/>
    <property type="project" value="InterPro"/>
</dbReference>
<dbReference type="Gene3D" id="3.40.850.10">
    <property type="entry name" value="Kinesin motor domain"/>
    <property type="match status" value="1"/>
</dbReference>
<dbReference type="GO" id="GO:0007018">
    <property type="term" value="P:microtubule-based movement"/>
    <property type="evidence" value="ECO:0007669"/>
    <property type="project" value="InterPro"/>
</dbReference>
<sequence length="418" mass="46220">MTKTSCINLVDLAGSERQAEAGTEGDRLKEGIVINQSLSTLGRCIKALADQQKGKSKAGTQIPFRDSILTSLLKNALGGNSKTVMIAALSPADINYEETLSTLRFADRAKSIKTTAVVNESATDRLIRELREENQRLTSMLGANGGINNIEEVEVLRQQLEQNKKEMVILQQTWQQRLAEENSLGTKDKSNIDAQRKTVPHLWNLNEDPALTNVLVYFLKTGESKVGNSKAKPPADIVLNGLSIQPQHAIISNEENRRILIKPIASAKVLVNGAELKKEQELYHNDRILFGTNHLFILAHPVNLEERKNKEQTVESITYDMAQSEIAETTGLMSLARKVSNGLRTKEDFLLEEELVRVLPQIYQANAISEELKKAITFEIVLVAPQTRGLTAGSTEAVQQPGKPGKVGKKLRLETLKS</sequence>
<dbReference type="PANTHER" id="PTHR47117">
    <property type="entry name" value="STAR-RELATED LIPID TRANSFER PROTEIN 9"/>
    <property type="match status" value="1"/>
</dbReference>
<comment type="caution">
    <text evidence="5">Lacks conserved residue(s) required for the propagation of feature annotation.</text>
</comment>
<protein>
    <submittedName>
        <fullName evidence="8">Kinesin-like protein unc-104</fullName>
    </submittedName>
</protein>
<dbReference type="InterPro" id="IPR000253">
    <property type="entry name" value="FHA_dom"/>
</dbReference>
<evidence type="ECO:0000256" key="3">
    <source>
        <dbReference type="ARBA" id="ARBA00023054"/>
    </source>
</evidence>
<dbReference type="AlphaFoldDB" id="A0A915IE80"/>
<keyword evidence="3" id="KW-0175">Coiled coil</keyword>
<dbReference type="InterPro" id="IPR001752">
    <property type="entry name" value="Kinesin_motor_dom"/>
</dbReference>
<evidence type="ECO:0000256" key="1">
    <source>
        <dbReference type="ARBA" id="ARBA00022741"/>
    </source>
</evidence>
<evidence type="ECO:0000259" key="6">
    <source>
        <dbReference type="PROSITE" id="PS50067"/>
    </source>
</evidence>
<dbReference type="Gene3D" id="2.60.200.20">
    <property type="match status" value="1"/>
</dbReference>
<organism evidence="7 8">
    <name type="scientific">Romanomermis culicivorax</name>
    <name type="common">Nematode worm</name>
    <dbReference type="NCBI Taxonomy" id="13658"/>
    <lineage>
        <taxon>Eukaryota</taxon>
        <taxon>Metazoa</taxon>
        <taxon>Ecdysozoa</taxon>
        <taxon>Nematoda</taxon>
        <taxon>Enoplea</taxon>
        <taxon>Dorylaimia</taxon>
        <taxon>Mermithida</taxon>
        <taxon>Mermithoidea</taxon>
        <taxon>Mermithidae</taxon>
        <taxon>Romanomermis</taxon>
    </lineage>
</organism>
<evidence type="ECO:0000313" key="8">
    <source>
        <dbReference type="WBParaSite" id="nRc.2.0.1.t12207-RA"/>
    </source>
</evidence>
<dbReference type="Proteomes" id="UP000887565">
    <property type="component" value="Unplaced"/>
</dbReference>
<name>A0A915IE80_ROMCU</name>
<evidence type="ECO:0000256" key="5">
    <source>
        <dbReference type="PROSITE-ProRule" id="PRU00283"/>
    </source>
</evidence>
<dbReference type="InterPro" id="IPR027417">
    <property type="entry name" value="P-loop_NTPase"/>
</dbReference>
<keyword evidence="1" id="KW-0547">Nucleotide-binding</keyword>
<evidence type="ECO:0000256" key="4">
    <source>
        <dbReference type="ARBA" id="ARBA00023175"/>
    </source>
</evidence>
<feature type="domain" description="Kinesin motor" evidence="6">
    <location>
        <begin position="1"/>
        <end position="112"/>
    </location>
</feature>
<keyword evidence="2" id="KW-0067">ATP-binding</keyword>
<dbReference type="GO" id="GO:0005524">
    <property type="term" value="F:ATP binding"/>
    <property type="evidence" value="ECO:0007669"/>
    <property type="project" value="UniProtKB-KW"/>
</dbReference>
<dbReference type="GO" id="GO:0003777">
    <property type="term" value="F:microtubule motor activity"/>
    <property type="evidence" value="ECO:0007669"/>
    <property type="project" value="InterPro"/>
</dbReference>
<dbReference type="InterPro" id="IPR008984">
    <property type="entry name" value="SMAD_FHA_dom_sf"/>
</dbReference>
<comment type="similarity">
    <text evidence="5">Belongs to the TRAFAC class myosin-kinesin ATPase superfamily. Kinesin family.</text>
</comment>
<keyword evidence="7" id="KW-1185">Reference proteome</keyword>
<dbReference type="PROSITE" id="PS50067">
    <property type="entry name" value="KINESIN_MOTOR_2"/>
    <property type="match status" value="1"/>
</dbReference>
<dbReference type="OMA" id="RFLIQVR"/>
<proteinExistence type="inferred from homology"/>
<dbReference type="CDD" id="cd22709">
    <property type="entry name" value="FHA_KIF28P"/>
    <property type="match status" value="1"/>
</dbReference>
<keyword evidence="4" id="KW-0505">Motor protein</keyword>
<accession>A0A915IE80</accession>
<dbReference type="SUPFAM" id="SSF49879">
    <property type="entry name" value="SMAD/FHA domain"/>
    <property type="match status" value="1"/>
</dbReference>
<dbReference type="FunFam" id="2.60.200.20:FF:000034">
    <property type="entry name" value="kinesin-like protein KIF28P"/>
    <property type="match status" value="1"/>
</dbReference>
<dbReference type="SUPFAM" id="SSF52540">
    <property type="entry name" value="P-loop containing nucleoside triphosphate hydrolases"/>
    <property type="match status" value="1"/>
</dbReference>
<dbReference type="SMART" id="SM00129">
    <property type="entry name" value="KISc"/>
    <property type="match status" value="1"/>
</dbReference>
<evidence type="ECO:0000256" key="2">
    <source>
        <dbReference type="ARBA" id="ARBA00022840"/>
    </source>
</evidence>
<dbReference type="SMART" id="SM00240">
    <property type="entry name" value="FHA"/>
    <property type="match status" value="1"/>
</dbReference>
<dbReference type="PRINTS" id="PR00380">
    <property type="entry name" value="KINESINHEAVY"/>
</dbReference>
<dbReference type="InterPro" id="IPR036961">
    <property type="entry name" value="Kinesin_motor_dom_sf"/>
</dbReference>
<dbReference type="Pfam" id="PF00225">
    <property type="entry name" value="Kinesin"/>
    <property type="match status" value="1"/>
</dbReference>